<dbReference type="InterPro" id="IPR002487">
    <property type="entry name" value="TF_Kbox"/>
</dbReference>
<dbReference type="GO" id="GO:0003677">
    <property type="term" value="F:DNA binding"/>
    <property type="evidence" value="ECO:0007669"/>
    <property type="project" value="InterPro"/>
</dbReference>
<comment type="caution">
    <text evidence="3">The sequence shown here is derived from an EMBL/GenBank/DDBJ whole genome shotgun (WGS) entry which is preliminary data.</text>
</comment>
<sequence>MCLIRVVNGKHSVGRCHSSLLKSVVTEIYFRSLSMDAVDMIVCVSESFDSLAAKKLDEFLRVLKPGSDIFLLLKSTSETLARSPIKQKLIQANPVEEKPLKVGFQVLQYGQMKSALETGILIIDLSVFFAVDRIQHRGRRLRHLEGNHSSWQSLPVSTAIEFSSTTPEDSSEVSTISSPPLINPNHTYIHFSHLSIPDLAMDYQEGPESFNNQTTKQQQQEEEAAAGKVALIVFSSRGRLYEYANNSVKSTVDRYYKKASAGSTSDVASTFEATTQFYQQEASRLELEIQGLQNSNRNIVGEGLGSLSCKELKNLEAKLDKAIAKIRLKKNETILEEIEHMQKREIELQQANMFLRAKISENERMRHDMSLMAAGGGGCEDHDHCHQQRMETNYSQSAYNNDDSCNYTTRKTAFYNGF</sequence>
<dbReference type="PANTHER" id="PTHR48019">
    <property type="entry name" value="SERUM RESPONSE FACTOR HOMOLOG"/>
    <property type="match status" value="1"/>
</dbReference>
<evidence type="ECO:0000256" key="1">
    <source>
        <dbReference type="SAM" id="Coils"/>
    </source>
</evidence>
<dbReference type="GO" id="GO:0046983">
    <property type="term" value="F:protein dimerization activity"/>
    <property type="evidence" value="ECO:0007669"/>
    <property type="project" value="InterPro"/>
</dbReference>
<keyword evidence="1" id="KW-0175">Coiled coil</keyword>
<reference evidence="3" key="1">
    <citation type="submission" date="2023-02" db="EMBL/GenBank/DDBJ databases">
        <title>Genome of toxic invasive species Heracleum sosnowskyi carries increased number of genes despite the absence of recent whole-genome duplications.</title>
        <authorList>
            <person name="Schelkunov M."/>
            <person name="Shtratnikova V."/>
            <person name="Makarenko M."/>
            <person name="Klepikova A."/>
            <person name="Omelchenko D."/>
            <person name="Novikova G."/>
            <person name="Obukhova E."/>
            <person name="Bogdanov V."/>
            <person name="Penin A."/>
            <person name="Logacheva M."/>
        </authorList>
    </citation>
    <scope>NUCLEOTIDE SEQUENCE</scope>
    <source>
        <strain evidence="3">Hsosn_3</strain>
        <tissue evidence="3">Leaf</tissue>
    </source>
</reference>
<keyword evidence="4" id="KW-1185">Reference proteome</keyword>
<evidence type="ECO:0000313" key="3">
    <source>
        <dbReference type="EMBL" id="KAK1393377.1"/>
    </source>
</evidence>
<dbReference type="Proteomes" id="UP001237642">
    <property type="component" value="Unassembled WGS sequence"/>
</dbReference>
<protein>
    <recommendedName>
        <fullName evidence="2">K-box domain-containing protein</fullName>
    </recommendedName>
</protein>
<reference evidence="3" key="2">
    <citation type="submission" date="2023-05" db="EMBL/GenBank/DDBJ databases">
        <authorList>
            <person name="Schelkunov M.I."/>
        </authorList>
    </citation>
    <scope>NUCLEOTIDE SEQUENCE</scope>
    <source>
        <strain evidence="3">Hsosn_3</strain>
        <tissue evidence="3">Leaf</tissue>
    </source>
</reference>
<name>A0AAD8N2H0_9APIA</name>
<evidence type="ECO:0000259" key="2">
    <source>
        <dbReference type="PROSITE" id="PS51297"/>
    </source>
</evidence>
<dbReference type="GO" id="GO:0005634">
    <property type="term" value="C:nucleus"/>
    <property type="evidence" value="ECO:0007669"/>
    <property type="project" value="InterPro"/>
</dbReference>
<dbReference type="Pfam" id="PF01486">
    <property type="entry name" value="K-box"/>
    <property type="match status" value="1"/>
</dbReference>
<dbReference type="SUPFAM" id="SSF55455">
    <property type="entry name" value="SRF-like"/>
    <property type="match status" value="1"/>
</dbReference>
<dbReference type="InterPro" id="IPR036879">
    <property type="entry name" value="TF_MADSbox_sf"/>
</dbReference>
<dbReference type="InterPro" id="IPR050142">
    <property type="entry name" value="MADS-box/MEF2_TF"/>
</dbReference>
<accession>A0AAD8N2H0</accession>
<dbReference type="AlphaFoldDB" id="A0AAD8N2H0"/>
<proteinExistence type="predicted"/>
<dbReference type="GO" id="GO:0003700">
    <property type="term" value="F:DNA-binding transcription factor activity"/>
    <property type="evidence" value="ECO:0007669"/>
    <property type="project" value="InterPro"/>
</dbReference>
<feature type="coiled-coil region" evidence="1">
    <location>
        <begin position="275"/>
        <end position="351"/>
    </location>
</feature>
<gene>
    <name evidence="3" type="ORF">POM88_012433</name>
</gene>
<dbReference type="PROSITE" id="PS51297">
    <property type="entry name" value="K_BOX"/>
    <property type="match status" value="1"/>
</dbReference>
<dbReference type="EMBL" id="JAUIZM010000003">
    <property type="protein sequence ID" value="KAK1393377.1"/>
    <property type="molecule type" value="Genomic_DNA"/>
</dbReference>
<feature type="domain" description="K-box" evidence="2">
    <location>
        <begin position="275"/>
        <end position="365"/>
    </location>
</feature>
<organism evidence="3 4">
    <name type="scientific">Heracleum sosnowskyi</name>
    <dbReference type="NCBI Taxonomy" id="360622"/>
    <lineage>
        <taxon>Eukaryota</taxon>
        <taxon>Viridiplantae</taxon>
        <taxon>Streptophyta</taxon>
        <taxon>Embryophyta</taxon>
        <taxon>Tracheophyta</taxon>
        <taxon>Spermatophyta</taxon>
        <taxon>Magnoliopsida</taxon>
        <taxon>eudicotyledons</taxon>
        <taxon>Gunneridae</taxon>
        <taxon>Pentapetalae</taxon>
        <taxon>asterids</taxon>
        <taxon>campanulids</taxon>
        <taxon>Apiales</taxon>
        <taxon>Apiaceae</taxon>
        <taxon>Apioideae</taxon>
        <taxon>apioid superclade</taxon>
        <taxon>Tordylieae</taxon>
        <taxon>Tordyliinae</taxon>
        <taxon>Heracleum</taxon>
    </lineage>
</organism>
<evidence type="ECO:0000313" key="4">
    <source>
        <dbReference type="Proteomes" id="UP001237642"/>
    </source>
</evidence>
<dbReference type="Gene3D" id="3.40.1810.10">
    <property type="entry name" value="Transcription factor, MADS-box"/>
    <property type="match status" value="1"/>
</dbReference>